<comment type="subcellular location">
    <subcellularLocation>
        <location evidence="1">Cytoplasm</location>
        <location evidence="1">Myofibril</location>
    </subcellularLocation>
</comment>
<evidence type="ECO:0000256" key="10">
    <source>
        <dbReference type="ARBA" id="ARBA00023175"/>
    </source>
</evidence>
<evidence type="ECO:0000256" key="3">
    <source>
        <dbReference type="ARBA" id="ARBA00022433"/>
    </source>
</evidence>
<dbReference type="FunFam" id="1.20.5.370:FF:000001">
    <property type="entry name" value="Myosin heavy chain"/>
    <property type="match status" value="1"/>
</dbReference>
<dbReference type="Gene3D" id="1.20.5.4820">
    <property type="match status" value="1"/>
</dbReference>
<dbReference type="FunFam" id="1.20.5.340:FF:000006">
    <property type="entry name" value="Myosin heavy chain"/>
    <property type="match status" value="1"/>
</dbReference>
<keyword evidence="5" id="KW-0963">Cytoplasm</keyword>
<keyword evidence="4" id="KW-0488">Methylation</keyword>
<dbReference type="InterPro" id="IPR008989">
    <property type="entry name" value="Myosin_S1_N"/>
</dbReference>
<dbReference type="Gene3D" id="1.20.58.530">
    <property type="match status" value="1"/>
</dbReference>
<dbReference type="InterPro" id="IPR004009">
    <property type="entry name" value="SH3_Myosin"/>
</dbReference>
<keyword evidence="8 14" id="KW-0175">Coiled coil</keyword>
<evidence type="ECO:0000313" key="18">
    <source>
        <dbReference type="Proteomes" id="UP000694427"/>
    </source>
</evidence>
<dbReference type="GO" id="GO:0000146">
    <property type="term" value="F:microfilament motor activity"/>
    <property type="evidence" value="ECO:0007669"/>
    <property type="project" value="TreeGrafter"/>
</dbReference>
<keyword evidence="3" id="KW-0787">Thick filament</keyword>
<dbReference type="SMART" id="SM00242">
    <property type="entry name" value="MYSc"/>
    <property type="match status" value="1"/>
</dbReference>
<keyword evidence="7 13" id="KW-0067">ATP-binding</keyword>
<dbReference type="InterPro" id="IPR014751">
    <property type="entry name" value="XRCC4-like_C"/>
</dbReference>
<dbReference type="SUPFAM" id="SSF90257">
    <property type="entry name" value="Myosin rod fragments"/>
    <property type="match status" value="6"/>
</dbReference>
<dbReference type="FunFam" id="1.20.5.340:FF:000004">
    <property type="entry name" value="Myosin heavy chain"/>
    <property type="match status" value="1"/>
</dbReference>
<dbReference type="Gene3D" id="1.20.5.370">
    <property type="match status" value="4"/>
</dbReference>
<evidence type="ECO:0000256" key="1">
    <source>
        <dbReference type="ARBA" id="ARBA00004657"/>
    </source>
</evidence>
<sequence length="1944" mass="224207">MGDAQMAEFGAAAPFLRKSDIERLEAQTRPFDMKKACFVPDTEEEFVKATIISRDGDKVTCENSKGTTVTVKEIDVHPQNPPKFDKIEDMAMFTFLHEPAVLFNLKERYAAWMIYTYSGLFCVTINPYKWLPVYNQEVVLAYTGKKRSEAPPHISSISDNAYQYMLSDRENQSILITGESGAGKTVNTKRVIQYFASIAASPTKKETSDKKGTLEDQIIQCNPALEAFGNAKTIRNDNSSRFGKFIRIHFAASGKLASADIETYLLEKSRVTFQLKAERDYHIFYQILSQKKPELLEMLLITANPYDYAFISQGETQVASIDDADELMATDEAFDVLGFTQEEKNSIYKLVGAIMHYGNMRFKQKQREEQAEADGTEDADKSAYLMGLNSADLIKALCHPRVKVGNEWVTKGQNVQQVSYAVGALSKSVYEKMFLWMVVRINQSLDTKQPRQYFIGVLDIAGFEIFDFNTFEQLCINFTNEKLQQFFNHHMFVLEQEEYKKEGIEWVFIDFGMDLQACIDLIEKPMGIMSILEEECMFPKASDATFKAKLYDNHLGKSANFQKPRIVKGKPEAHFSLVHYAGTVDYNINNWLVKNKDPLNETVVGLYQKSTMKLLSILFANYASADSAKEKKKKGSSFQTVSALHRENLNKLMTNLRSTHPHFVRCIIPNETKTPGAMENPLVMHQLRCNGVLEGIRICRKGFPNRILYGDFKQRYRILNPAAIPEGQFIDSRKGAEKLLGSLDIDHNQYKFGHTKVFFKAGLLGTLEEMRDDRLALIITNIQARARGLLSRVEFQKIVERRDALLVIQWNIRAFMGVKNWPWMKLYFKIKPLLRSAEAEKEMANMKEEFLKLKEAYAKSEARRKELEEKMVSLLQEKNDLQLQVQTEQDNLCDAEERCEGLIKNKIQLEAKAKELTERLEDEEEMNAELTTKKRKLEDECSELKKDIDDLELTLAKVEKEKHATENKVKNLTEEMAALDEIIAKLTKEKKALQEAHQQTLDDLQSEEDKVNTLTKAKAKLEQQVDDLEGSLEQEKKLRMDLERAKRKLEGDLKLTQESVMDLENDKQQLEERLKKKDFEISQLNSKIEDEQVMAAQLQKKLKELQARIEELEEELEAERAARAKVEKQRADLSRELEEISERLEEAGGATAAQIEMNKKREAELQKLRRDLEEATLQHEATAATLRKKHSDSVADLGEQIDNLQRVKQKLEKEKKLCCQTLEDQMSEYRTKYEEGQRSINDFTMQKAKLQTENGEFSRQLEEKDSLVSQLTRGKQSYTQQIEDLKRQLEEEIKAKNALAHAVQSARHDSDLLREQYEEEQEAKAELQRSLSKANSEVAQWRTKYETDAIQRTEELEDAKKKLAQRLQDAEEAVEAVNAKCSSLEKTKHRLQNEIEDLMVDVERSNAAAAALDKKQRNFDKVLAEWKQKYEESQSELESSQKEARSLSTELFKLKNSYEESLDQLETMKRENKNLQEEISDLTEQIGESGKNIHELEKIRKQLEQEKAEIQAALEEAEGSLEHEEGKILRAQLEFNQIKADIERKLAEKDEEMEQSKRNQQRMIDTLQTSLESETRSRNEALRLKKKMEGDLNEMEIQLSQANRQASEAQKQLKGLHGHLKDIQLQLDDALRSNDDLKENIAIVDRRNNLLQAELDELRSLVEQTERGRKLAEQELLDVSERVQLLHSQNTSLLNQKKKLEGDNSQLQTEVEEAVQECRNAEEKAKKAITDAAMMAEELKKEQDTSAHLERMKKNMEQTIKDLQHRLDEAEQIAMKGGKKQVQKLEARVRELENEVEIEQRKASESVKGVRKYERRIKELTYQTEEDRKNLARLQDLVDKLQLKVKSYKRAAEEAEEQANTNLGKCRKIQHELDEAEERADIAESQVNKLRAKSRDTSSKVNVYRLILRLFSPLNRKDMMRNEALPSLKICCVSLNPLVSRLIE</sequence>
<keyword evidence="10 13" id="KW-0505">Motor protein</keyword>
<evidence type="ECO:0008006" key="19">
    <source>
        <dbReference type="Google" id="ProtNLM"/>
    </source>
</evidence>
<dbReference type="Gene3D" id="3.40.850.10">
    <property type="entry name" value="Kinesin motor domain"/>
    <property type="match status" value="1"/>
</dbReference>
<dbReference type="PROSITE" id="PS51844">
    <property type="entry name" value="SH3_LIKE"/>
    <property type="match status" value="1"/>
</dbReference>
<evidence type="ECO:0000256" key="13">
    <source>
        <dbReference type="PROSITE-ProRule" id="PRU00782"/>
    </source>
</evidence>
<dbReference type="FunFam" id="1.20.5.1160:FF:000012">
    <property type="entry name" value="Myosin heavy chain 6"/>
    <property type="match status" value="1"/>
</dbReference>
<dbReference type="GO" id="GO:0016460">
    <property type="term" value="C:myosin II complex"/>
    <property type="evidence" value="ECO:0007669"/>
    <property type="project" value="TreeGrafter"/>
</dbReference>
<evidence type="ECO:0000256" key="4">
    <source>
        <dbReference type="ARBA" id="ARBA00022481"/>
    </source>
</evidence>
<dbReference type="GO" id="GO:0005524">
    <property type="term" value="F:ATP binding"/>
    <property type="evidence" value="ECO:0007669"/>
    <property type="project" value="UniProtKB-UniRule"/>
</dbReference>
<dbReference type="SUPFAM" id="SSF52540">
    <property type="entry name" value="P-loop containing nucleoside triphosphate hydrolases"/>
    <property type="match status" value="1"/>
</dbReference>
<reference evidence="17" key="1">
    <citation type="submission" date="2025-08" db="UniProtKB">
        <authorList>
            <consortium name="Ensembl"/>
        </authorList>
    </citation>
    <scope>IDENTIFICATION</scope>
</reference>
<evidence type="ECO:0000256" key="12">
    <source>
        <dbReference type="ARBA" id="ARBA00023203"/>
    </source>
</evidence>
<evidence type="ECO:0000259" key="16">
    <source>
        <dbReference type="PROSITE" id="PS51844"/>
    </source>
</evidence>
<dbReference type="Gene3D" id="1.20.120.720">
    <property type="entry name" value="Myosin VI head, motor domain, U50 subdomain"/>
    <property type="match status" value="1"/>
</dbReference>
<evidence type="ECO:0000256" key="2">
    <source>
        <dbReference type="ARBA" id="ARBA00008314"/>
    </source>
</evidence>
<dbReference type="FunFam" id="1.20.5.370:FF:000002">
    <property type="entry name" value="Myosin heavy chain"/>
    <property type="match status" value="1"/>
</dbReference>
<dbReference type="InterPro" id="IPR002928">
    <property type="entry name" value="Myosin_tail"/>
</dbReference>
<reference evidence="17" key="2">
    <citation type="submission" date="2025-09" db="UniProtKB">
        <authorList>
            <consortium name="Ensembl"/>
        </authorList>
    </citation>
    <scope>IDENTIFICATION</scope>
</reference>
<evidence type="ECO:0000256" key="8">
    <source>
        <dbReference type="ARBA" id="ARBA00023054"/>
    </source>
</evidence>
<feature type="domain" description="Myosin N-terminal SH3-like" evidence="16">
    <location>
        <begin position="32"/>
        <end position="81"/>
    </location>
</feature>
<dbReference type="FunFam" id="1.20.5.4820:FF:000001">
    <property type="entry name" value="Myosin heavy chain"/>
    <property type="match status" value="1"/>
</dbReference>
<dbReference type="FunFam" id="1.10.10.820:FF:000001">
    <property type="entry name" value="Myosin heavy chain"/>
    <property type="match status" value="1"/>
</dbReference>
<dbReference type="CDD" id="cd01377">
    <property type="entry name" value="MYSc_class_II"/>
    <property type="match status" value="1"/>
</dbReference>
<dbReference type="Ensembl" id="ENSCCRT00010127839.1">
    <property type="protein sequence ID" value="ENSCCRP00010114982.1"/>
    <property type="gene ID" value="ENSCCRG00010048232.1"/>
</dbReference>
<dbReference type="GO" id="GO:0032982">
    <property type="term" value="C:myosin filament"/>
    <property type="evidence" value="ECO:0007669"/>
    <property type="project" value="UniProtKB-KW"/>
</dbReference>
<dbReference type="Pfam" id="PF02736">
    <property type="entry name" value="Myosin_N"/>
    <property type="match status" value="1"/>
</dbReference>
<dbReference type="GO" id="GO:0030016">
    <property type="term" value="C:myofibril"/>
    <property type="evidence" value="ECO:0007669"/>
    <property type="project" value="UniProtKB-SubCell"/>
</dbReference>
<feature type="region of interest" description="Actin-binding" evidence="13">
    <location>
        <begin position="649"/>
        <end position="671"/>
    </location>
</feature>
<protein>
    <recommendedName>
        <fullName evidence="19">Myosin heavy chain 7</fullName>
    </recommendedName>
</protein>
<keyword evidence="9 13" id="KW-0518">Myosin</keyword>
<dbReference type="PANTHER" id="PTHR45615:SF15">
    <property type="entry name" value="MYOSIN HEAVY CHAIN 7-RELATED"/>
    <property type="match status" value="1"/>
</dbReference>
<comment type="similarity">
    <text evidence="2 13">Belongs to the TRAFAC class myosin-kinesin ATPase superfamily. Myosin family.</text>
</comment>
<evidence type="ECO:0000256" key="9">
    <source>
        <dbReference type="ARBA" id="ARBA00023123"/>
    </source>
</evidence>
<dbReference type="Gene3D" id="1.20.5.340">
    <property type="match status" value="5"/>
</dbReference>
<feature type="binding site" evidence="13">
    <location>
        <begin position="178"/>
        <end position="185"/>
    </location>
    <ligand>
        <name>ATP</name>
        <dbReference type="ChEBI" id="CHEBI:30616"/>
    </ligand>
</feature>
<keyword evidence="11" id="KW-0514">Muscle protein</keyword>
<evidence type="ECO:0000256" key="11">
    <source>
        <dbReference type="ARBA" id="ARBA00023179"/>
    </source>
</evidence>
<dbReference type="Pfam" id="PF00063">
    <property type="entry name" value="Myosin_head"/>
    <property type="match status" value="1"/>
</dbReference>
<dbReference type="InterPro" id="IPR001609">
    <property type="entry name" value="Myosin_head_motor_dom-like"/>
</dbReference>
<keyword evidence="12 13" id="KW-0009">Actin-binding</keyword>
<evidence type="ECO:0000256" key="14">
    <source>
        <dbReference type="SAM" id="Coils"/>
    </source>
</evidence>
<dbReference type="Pfam" id="PF01576">
    <property type="entry name" value="Myosin_tail_1"/>
    <property type="match status" value="2"/>
</dbReference>
<dbReference type="PROSITE" id="PS51456">
    <property type="entry name" value="MYOSIN_MOTOR"/>
    <property type="match status" value="1"/>
</dbReference>
<dbReference type="GO" id="GO:0060048">
    <property type="term" value="P:cardiac muscle contraction"/>
    <property type="evidence" value="ECO:0007669"/>
    <property type="project" value="TreeGrafter"/>
</dbReference>
<dbReference type="Gene3D" id="6.10.250.2420">
    <property type="match status" value="1"/>
</dbReference>
<dbReference type="Gene3D" id="2.30.30.360">
    <property type="entry name" value="Myosin S1 fragment, N-terminal"/>
    <property type="match status" value="1"/>
</dbReference>
<accession>A0A8C1Q1L0</accession>
<dbReference type="FunFam" id="1.20.120.720:FF:000001">
    <property type="entry name" value="Myosin heavy chain, muscle"/>
    <property type="match status" value="1"/>
</dbReference>
<dbReference type="FunFam" id="3.40.850.10:FF:000024">
    <property type="entry name" value="Myosin heavy chain, isoform J"/>
    <property type="match status" value="1"/>
</dbReference>
<dbReference type="FunFam" id="1.20.5.340:FF:000013">
    <property type="entry name" value="Myosin heavy chain"/>
    <property type="match status" value="1"/>
</dbReference>
<evidence type="ECO:0000256" key="5">
    <source>
        <dbReference type="ARBA" id="ARBA00022490"/>
    </source>
</evidence>
<proteinExistence type="inferred from homology"/>
<evidence type="ECO:0000313" key="17">
    <source>
        <dbReference type="Ensembl" id="ENSCCRP00010114982.1"/>
    </source>
</evidence>
<dbReference type="InterPro" id="IPR027417">
    <property type="entry name" value="P-loop_NTPase"/>
</dbReference>
<dbReference type="Proteomes" id="UP000694427">
    <property type="component" value="Unplaced"/>
</dbReference>
<dbReference type="FunFam" id="1.20.5.370:FF:000003">
    <property type="entry name" value="Myosin heavy chain"/>
    <property type="match status" value="1"/>
</dbReference>
<keyword evidence="6 13" id="KW-0547">Nucleotide-binding</keyword>
<evidence type="ECO:0000259" key="15">
    <source>
        <dbReference type="PROSITE" id="PS51456"/>
    </source>
</evidence>
<dbReference type="GO" id="GO:0030049">
    <property type="term" value="P:muscle filament sliding"/>
    <property type="evidence" value="ECO:0007669"/>
    <property type="project" value="TreeGrafter"/>
</dbReference>
<dbReference type="FunFam" id="1.20.58.530:FF:000001">
    <property type="entry name" value="Myosin heavy chain"/>
    <property type="match status" value="1"/>
</dbReference>
<dbReference type="Gene3D" id="1.10.10.820">
    <property type="match status" value="1"/>
</dbReference>
<evidence type="ECO:0000256" key="6">
    <source>
        <dbReference type="ARBA" id="ARBA00022741"/>
    </source>
</evidence>
<keyword evidence="18" id="KW-1185">Reference proteome</keyword>
<name>A0A8C1Q1L0_CYPCA</name>
<dbReference type="FunFam" id="1.20.5.340:FF:000002">
    <property type="entry name" value="Myosin heavy chain"/>
    <property type="match status" value="1"/>
</dbReference>
<dbReference type="GO" id="GO:0007512">
    <property type="term" value="P:adult heart development"/>
    <property type="evidence" value="ECO:0007669"/>
    <property type="project" value="TreeGrafter"/>
</dbReference>
<feature type="coiled-coil region" evidence="14">
    <location>
        <begin position="834"/>
        <end position="1239"/>
    </location>
</feature>
<dbReference type="PANTHER" id="PTHR45615">
    <property type="entry name" value="MYOSIN HEAVY CHAIN, NON-MUSCLE"/>
    <property type="match status" value="1"/>
</dbReference>
<feature type="domain" description="Myosin motor" evidence="15">
    <location>
        <begin position="85"/>
        <end position="772"/>
    </location>
</feature>
<dbReference type="GO" id="GO:0045214">
    <property type="term" value="P:sarcomere organization"/>
    <property type="evidence" value="ECO:0007669"/>
    <property type="project" value="TreeGrafter"/>
</dbReference>
<organism evidence="17 18">
    <name type="scientific">Cyprinus carpio</name>
    <name type="common">Common carp</name>
    <dbReference type="NCBI Taxonomy" id="7962"/>
    <lineage>
        <taxon>Eukaryota</taxon>
        <taxon>Metazoa</taxon>
        <taxon>Chordata</taxon>
        <taxon>Craniata</taxon>
        <taxon>Vertebrata</taxon>
        <taxon>Euteleostomi</taxon>
        <taxon>Actinopterygii</taxon>
        <taxon>Neopterygii</taxon>
        <taxon>Teleostei</taxon>
        <taxon>Ostariophysi</taxon>
        <taxon>Cypriniformes</taxon>
        <taxon>Cyprinidae</taxon>
        <taxon>Cyprininae</taxon>
        <taxon>Cyprinus</taxon>
    </lineage>
</organism>
<feature type="coiled-coil region" evidence="14">
    <location>
        <begin position="1268"/>
        <end position="1893"/>
    </location>
</feature>
<dbReference type="InterPro" id="IPR036961">
    <property type="entry name" value="Kinesin_motor_dom_sf"/>
</dbReference>
<dbReference type="FunFam" id="1.20.5.370:FF:000007">
    <property type="entry name" value="Myosin heavy chain"/>
    <property type="match status" value="1"/>
</dbReference>
<dbReference type="PRINTS" id="PR00193">
    <property type="entry name" value="MYOSINHEAVY"/>
</dbReference>
<evidence type="ECO:0000256" key="7">
    <source>
        <dbReference type="ARBA" id="ARBA00022840"/>
    </source>
</evidence>
<dbReference type="FunFam" id="1.20.5.340:FF:000003">
    <property type="entry name" value="Myosin heavy chain"/>
    <property type="match status" value="1"/>
</dbReference>
<dbReference type="FunFam" id="2.30.30.360:FF:000001">
    <property type="entry name" value="Myosin heavy chain"/>
    <property type="match status" value="1"/>
</dbReference>
<dbReference type="PROSITE" id="PS50096">
    <property type="entry name" value="IQ"/>
    <property type="match status" value="1"/>
</dbReference>
<dbReference type="FunFam" id="1.20.5.370:FF:000008">
    <property type="entry name" value="Myosin heavy chain"/>
    <property type="match status" value="1"/>
</dbReference>
<dbReference type="GO" id="GO:0051015">
    <property type="term" value="F:actin filament binding"/>
    <property type="evidence" value="ECO:0007669"/>
    <property type="project" value="InterPro"/>
</dbReference>